<evidence type="ECO:0000313" key="3">
    <source>
        <dbReference type="Proteomes" id="UP000037953"/>
    </source>
</evidence>
<protein>
    <submittedName>
        <fullName evidence="2">Uncharacterized protein</fullName>
    </submittedName>
</protein>
<organism evidence="2 3">
    <name type="scientific">Chryseobacterium indologenes</name>
    <name type="common">Flavobacterium indologenes</name>
    <dbReference type="NCBI Taxonomy" id="253"/>
    <lineage>
        <taxon>Bacteria</taxon>
        <taxon>Pseudomonadati</taxon>
        <taxon>Bacteroidota</taxon>
        <taxon>Flavobacteriia</taxon>
        <taxon>Flavobacteriales</taxon>
        <taxon>Weeksellaceae</taxon>
        <taxon>Chryseobacterium group</taxon>
        <taxon>Chryseobacterium</taxon>
    </lineage>
</organism>
<dbReference type="EMBL" id="LJOD01000006">
    <property type="protein sequence ID" value="KPE51059.1"/>
    <property type="molecule type" value="Genomic_DNA"/>
</dbReference>
<evidence type="ECO:0000313" key="2">
    <source>
        <dbReference type="EMBL" id="KPE51059.1"/>
    </source>
</evidence>
<dbReference type="OrthoDB" id="6028159at2"/>
<name>A0A0N1KSN1_CHRID</name>
<dbReference type="Proteomes" id="UP000037953">
    <property type="component" value="Unassembled WGS sequence"/>
</dbReference>
<keyword evidence="1" id="KW-0472">Membrane</keyword>
<keyword evidence="1" id="KW-0812">Transmembrane</keyword>
<evidence type="ECO:0000256" key="1">
    <source>
        <dbReference type="SAM" id="Phobius"/>
    </source>
</evidence>
<feature type="transmembrane region" description="Helical" evidence="1">
    <location>
        <begin position="44"/>
        <end position="67"/>
    </location>
</feature>
<keyword evidence="1" id="KW-1133">Transmembrane helix</keyword>
<feature type="transmembrane region" description="Helical" evidence="1">
    <location>
        <begin position="12"/>
        <end position="32"/>
    </location>
</feature>
<proteinExistence type="predicted"/>
<dbReference type="RefSeq" id="WP_062698986.1">
    <property type="nucleotide sequence ID" value="NZ_LJOD01000006.1"/>
</dbReference>
<reference evidence="2 3" key="1">
    <citation type="journal article" date="2015" name="Genom Data">
        <title>Draft genome sequence of a multidrug-resistant Chryseobacterium indologenes isolate from Malaysia.</title>
        <authorList>
            <person name="Yu C.Y."/>
            <person name="Ang G.Y."/>
            <person name="Cheng H.J."/>
            <person name="Cheong Y.M."/>
            <person name="Yin W.F."/>
            <person name="Chan K.G."/>
        </authorList>
    </citation>
    <scope>NUCLEOTIDE SEQUENCE [LARGE SCALE GENOMIC DNA]</scope>
    <source>
        <strain evidence="2 3">CI_885</strain>
    </source>
</reference>
<accession>A0A0N1KSN1</accession>
<gene>
    <name evidence="2" type="ORF">AOB46_10295</name>
</gene>
<comment type="caution">
    <text evidence="2">The sequence shown here is derived from an EMBL/GenBank/DDBJ whole genome shotgun (WGS) entry which is preliminary data.</text>
</comment>
<dbReference type="InterPro" id="IPR048136">
    <property type="entry name" value="STM3941-like"/>
</dbReference>
<dbReference type="PATRIC" id="fig|253.9.peg.3878"/>
<sequence>MNKIEIKGSKAKLVIMFIGALIFVIVGVFLIINPETFFSVIFKNIIFIRVIGIVSIIFFGLCFIFLLRMLLMKENNLILDKNGITDNSSYSSVGMIDWKDITSIKSIDVMSTKFLIINLKDPNKYLISQNSIKRKLLERTFKTYGTPIAISSNALKCSFKELEQTILQFYNKYRYN</sequence>
<reference evidence="3" key="2">
    <citation type="submission" date="2015-09" db="EMBL/GenBank/DDBJ databases">
        <title>Draft genome sequence of a multidrug-resistant Chryseobacterium indologenes isolate from Malaysia.</title>
        <authorList>
            <person name="Yu C.Y."/>
            <person name="Ang G.Y."/>
            <person name="Chan K.-G."/>
        </authorList>
    </citation>
    <scope>NUCLEOTIDE SEQUENCE [LARGE SCALE GENOMIC DNA]</scope>
    <source>
        <strain evidence="3">CI_885</strain>
    </source>
</reference>
<dbReference type="AlphaFoldDB" id="A0A0N1KSN1"/>
<dbReference type="NCBIfam" id="NF041635">
    <property type="entry name" value="STM3941_fam"/>
    <property type="match status" value="1"/>
</dbReference>